<proteinExistence type="predicted"/>
<dbReference type="RefSeq" id="WP_089869596.1">
    <property type="nucleotide sequence ID" value="NZ_FOTC01000002.1"/>
</dbReference>
<dbReference type="EMBL" id="FOTC01000002">
    <property type="protein sequence ID" value="SFL09314.1"/>
    <property type="molecule type" value="Genomic_DNA"/>
</dbReference>
<keyword evidence="1" id="KW-0472">Membrane</keyword>
<keyword evidence="3" id="KW-1185">Reference proteome</keyword>
<reference evidence="3" key="1">
    <citation type="submission" date="2016-10" db="EMBL/GenBank/DDBJ databases">
        <authorList>
            <person name="Varghese N."/>
            <person name="Submissions S."/>
        </authorList>
    </citation>
    <scope>NUCLEOTIDE SEQUENCE [LARGE SCALE GENOMIC DNA]</scope>
    <source>
        <strain evidence="3">CGMCC 1.7738</strain>
    </source>
</reference>
<evidence type="ECO:0000313" key="2">
    <source>
        <dbReference type="EMBL" id="SFL09314.1"/>
    </source>
</evidence>
<feature type="transmembrane region" description="Helical" evidence="1">
    <location>
        <begin position="78"/>
        <end position="95"/>
    </location>
</feature>
<keyword evidence="1" id="KW-1133">Transmembrane helix</keyword>
<feature type="transmembrane region" description="Helical" evidence="1">
    <location>
        <begin position="107"/>
        <end position="127"/>
    </location>
</feature>
<evidence type="ECO:0000313" key="3">
    <source>
        <dbReference type="Proteomes" id="UP000199607"/>
    </source>
</evidence>
<organism evidence="2 3">
    <name type="scientific">Halogranum rubrum</name>
    <dbReference type="NCBI Taxonomy" id="553466"/>
    <lineage>
        <taxon>Archaea</taxon>
        <taxon>Methanobacteriati</taxon>
        <taxon>Methanobacteriota</taxon>
        <taxon>Stenosarchaea group</taxon>
        <taxon>Halobacteria</taxon>
        <taxon>Halobacteriales</taxon>
        <taxon>Haloferacaceae</taxon>
    </lineage>
</organism>
<dbReference type="AlphaFoldDB" id="A0A1I4EUF6"/>
<keyword evidence="1" id="KW-0812">Transmembrane</keyword>
<protein>
    <submittedName>
        <fullName evidence="2">Uncharacterized protein</fullName>
    </submittedName>
</protein>
<accession>A0A1I4EUF6</accession>
<name>A0A1I4EUF6_9EURY</name>
<dbReference type="STRING" id="553466.SAMN04487950_2407"/>
<dbReference type="Proteomes" id="UP000199607">
    <property type="component" value="Unassembled WGS sequence"/>
</dbReference>
<gene>
    <name evidence="2" type="ORF">SAMN04487950_2407</name>
</gene>
<feature type="transmembrane region" description="Helical" evidence="1">
    <location>
        <begin position="39"/>
        <end position="58"/>
    </location>
</feature>
<evidence type="ECO:0000256" key="1">
    <source>
        <dbReference type="SAM" id="Phobius"/>
    </source>
</evidence>
<sequence>MVQLPFPLATLPLFALYLLGLLALSYAISADARARGVRFPTVLGVAAAVFGLVALIYLIFRDNFGPRAYRASKWERIAWTYFGAMMVAMMLGAILSPPDPFTQARQFPIFLVATLPFAYLVVFKNPWSRLKAAVR</sequence>